<protein>
    <submittedName>
        <fullName evidence="1">Uncharacterized protein</fullName>
    </submittedName>
</protein>
<proteinExistence type="predicted"/>
<keyword evidence="2" id="KW-1185">Reference proteome</keyword>
<name>A0A2V1GZA5_9GAMM</name>
<evidence type="ECO:0000313" key="2">
    <source>
        <dbReference type="Proteomes" id="UP000244906"/>
    </source>
</evidence>
<dbReference type="Proteomes" id="UP000244906">
    <property type="component" value="Unassembled WGS sequence"/>
</dbReference>
<sequence>MRVKTIHLKRISIDETENWFTFIKDQNFPAGNQDMDIAQQVKLFRKALTSINVYELQFSPLKGFPADCCEIASYLLAKFLTEELGLENVMMVRGENPHEITQRHVWLKIDGMDIDITANQFPTTNKIFFVENNSQWHKQFNVFEELTGDFDYLYDRYEDQVSTDYLLILSNLKSFSAITI</sequence>
<reference evidence="1 2" key="1">
    <citation type="submission" date="2018-04" db="EMBL/GenBank/DDBJ databases">
        <title>Thalassorhabdus spongiae gen. nov., sp. nov., isolated from a marine sponge in South-West Iceland.</title>
        <authorList>
            <person name="Knobloch S."/>
            <person name="Daussin A."/>
            <person name="Johannsson R."/>
            <person name="Marteinsson V.T."/>
        </authorList>
    </citation>
    <scope>NUCLEOTIDE SEQUENCE [LARGE SCALE GENOMIC DNA]</scope>
    <source>
        <strain evidence="1 2">Hp12</strain>
    </source>
</reference>
<organism evidence="1 2">
    <name type="scientific">Pelagibaculum spongiae</name>
    <dbReference type="NCBI Taxonomy" id="2080658"/>
    <lineage>
        <taxon>Bacteria</taxon>
        <taxon>Pseudomonadati</taxon>
        <taxon>Pseudomonadota</taxon>
        <taxon>Gammaproteobacteria</taxon>
        <taxon>Oceanospirillales</taxon>
        <taxon>Pelagibaculum</taxon>
    </lineage>
</organism>
<gene>
    <name evidence="1" type="ORF">DC094_13650</name>
</gene>
<comment type="caution">
    <text evidence="1">The sequence shown here is derived from an EMBL/GenBank/DDBJ whole genome shotgun (WGS) entry which is preliminary data.</text>
</comment>
<accession>A0A2V1GZA5</accession>
<dbReference type="AlphaFoldDB" id="A0A2V1GZA5"/>
<dbReference type="EMBL" id="QDDL01000005">
    <property type="protein sequence ID" value="PVZ68325.1"/>
    <property type="molecule type" value="Genomic_DNA"/>
</dbReference>
<evidence type="ECO:0000313" key="1">
    <source>
        <dbReference type="EMBL" id="PVZ68325.1"/>
    </source>
</evidence>